<evidence type="ECO:0008006" key="2">
    <source>
        <dbReference type="Google" id="ProtNLM"/>
    </source>
</evidence>
<evidence type="ECO:0000313" key="1">
    <source>
        <dbReference type="EMBL" id="CAD7428109.1"/>
    </source>
</evidence>
<dbReference type="AlphaFoldDB" id="A0A7R9HM98"/>
<dbReference type="GO" id="GO:0043248">
    <property type="term" value="P:proteasome assembly"/>
    <property type="evidence" value="ECO:0007669"/>
    <property type="project" value="InterPro"/>
</dbReference>
<name>A0A7R9HM98_9NEOP</name>
<dbReference type="InterPro" id="IPR019538">
    <property type="entry name" value="PSMD5"/>
</dbReference>
<organism evidence="1">
    <name type="scientific">Timema monikensis</name>
    <dbReference type="NCBI Taxonomy" id="170555"/>
    <lineage>
        <taxon>Eukaryota</taxon>
        <taxon>Metazoa</taxon>
        <taxon>Ecdysozoa</taxon>
        <taxon>Arthropoda</taxon>
        <taxon>Hexapoda</taxon>
        <taxon>Insecta</taxon>
        <taxon>Pterygota</taxon>
        <taxon>Neoptera</taxon>
        <taxon>Polyneoptera</taxon>
        <taxon>Phasmatodea</taxon>
        <taxon>Timematodea</taxon>
        <taxon>Timematoidea</taxon>
        <taxon>Timematidae</taxon>
        <taxon>Timema</taxon>
    </lineage>
</organism>
<gene>
    <name evidence="1" type="ORF">TMSB3V08_LOCUS4924</name>
</gene>
<dbReference type="PANTHER" id="PTHR13554:SF10">
    <property type="entry name" value="26S PROTEASOME NON-ATPASE REGULATORY SUBUNIT 5"/>
    <property type="match status" value="1"/>
</dbReference>
<protein>
    <recommendedName>
        <fullName evidence="2">26S proteasome non-ATPase regulatory subunit 5</fullName>
    </recommendedName>
</protein>
<dbReference type="GO" id="GO:0005829">
    <property type="term" value="C:cytosol"/>
    <property type="evidence" value="ECO:0007669"/>
    <property type="project" value="TreeGrafter"/>
</dbReference>
<reference evidence="1" key="1">
    <citation type="submission" date="2020-11" db="EMBL/GenBank/DDBJ databases">
        <authorList>
            <person name="Tran Van P."/>
        </authorList>
    </citation>
    <scope>NUCLEOTIDE SEQUENCE</scope>
</reference>
<dbReference type="EMBL" id="OB793631">
    <property type="protein sequence ID" value="CAD7428109.1"/>
    <property type="molecule type" value="Genomic_DNA"/>
</dbReference>
<dbReference type="Pfam" id="PF10508">
    <property type="entry name" value="Proteasom_PSMB"/>
    <property type="match status" value="1"/>
</dbReference>
<sequence length="175" mass="19655">MAKTSLMHDVAAVARGKTLSCSRFLWSCLWDGVDRVKSYWLALPADQTPSLQKITRSWFASLATDPMELIMHVGRQPFPELKLAVLQVLNVLGEQQWGQEYIKGCAGLIEFLLDRSTEATKLCKDAKYEVLRTIVSSPTSESVFGIETILRFKNYIREGPVYVHVETEVAIEGSS</sequence>
<proteinExistence type="predicted"/>
<accession>A0A7R9HM98</accession>
<dbReference type="PANTHER" id="PTHR13554">
    <property type="entry name" value="26S PROTEASOME NON-ATPASE REGULATORY SUBUNIT 5-RELATED"/>
    <property type="match status" value="1"/>
</dbReference>